<evidence type="ECO:0000313" key="2">
    <source>
        <dbReference type="Proteomes" id="UP001058974"/>
    </source>
</evidence>
<dbReference type="AlphaFoldDB" id="A0A9D5AGN7"/>
<dbReference type="CDD" id="cd09272">
    <property type="entry name" value="RNase_HI_RT_Ty1"/>
    <property type="match status" value="1"/>
</dbReference>
<name>A0A9D5AGN7_PEA</name>
<dbReference type="EMBL" id="JAMSHJ010000005">
    <property type="protein sequence ID" value="KAI5411007.1"/>
    <property type="molecule type" value="Genomic_DNA"/>
</dbReference>
<keyword evidence="2" id="KW-1185">Reference proteome</keyword>
<accession>A0A9D5AGN7</accession>
<proteinExistence type="predicted"/>
<dbReference type="Gramene" id="Psat05G0624100-T1">
    <property type="protein sequence ID" value="KAI5411007.1"/>
    <property type="gene ID" value="KIW84_056241"/>
</dbReference>
<reference evidence="1 2" key="1">
    <citation type="journal article" date="2022" name="Nat. Genet.">
        <title>Improved pea reference genome and pan-genome highlight genomic features and evolutionary characteristics.</title>
        <authorList>
            <person name="Yang T."/>
            <person name="Liu R."/>
            <person name="Luo Y."/>
            <person name="Hu S."/>
            <person name="Wang D."/>
            <person name="Wang C."/>
            <person name="Pandey M.K."/>
            <person name="Ge S."/>
            <person name="Xu Q."/>
            <person name="Li N."/>
            <person name="Li G."/>
            <person name="Huang Y."/>
            <person name="Saxena R.K."/>
            <person name="Ji Y."/>
            <person name="Li M."/>
            <person name="Yan X."/>
            <person name="He Y."/>
            <person name="Liu Y."/>
            <person name="Wang X."/>
            <person name="Xiang C."/>
            <person name="Varshney R.K."/>
            <person name="Ding H."/>
            <person name="Gao S."/>
            <person name="Zong X."/>
        </authorList>
    </citation>
    <scope>NUCLEOTIDE SEQUENCE [LARGE SCALE GENOMIC DNA]</scope>
    <source>
        <strain evidence="1 2">cv. Zhongwan 6</strain>
    </source>
</reference>
<protein>
    <submittedName>
        <fullName evidence="1">Uncharacterized protein</fullName>
    </submittedName>
</protein>
<gene>
    <name evidence="1" type="ORF">KIW84_056241</name>
</gene>
<organism evidence="1 2">
    <name type="scientific">Pisum sativum</name>
    <name type="common">Garden pea</name>
    <name type="synonym">Lathyrus oleraceus</name>
    <dbReference type="NCBI Taxonomy" id="3888"/>
    <lineage>
        <taxon>Eukaryota</taxon>
        <taxon>Viridiplantae</taxon>
        <taxon>Streptophyta</taxon>
        <taxon>Embryophyta</taxon>
        <taxon>Tracheophyta</taxon>
        <taxon>Spermatophyta</taxon>
        <taxon>Magnoliopsida</taxon>
        <taxon>eudicotyledons</taxon>
        <taxon>Gunneridae</taxon>
        <taxon>Pentapetalae</taxon>
        <taxon>rosids</taxon>
        <taxon>fabids</taxon>
        <taxon>Fabales</taxon>
        <taxon>Fabaceae</taxon>
        <taxon>Papilionoideae</taxon>
        <taxon>50 kb inversion clade</taxon>
        <taxon>NPAAA clade</taxon>
        <taxon>Hologalegina</taxon>
        <taxon>IRL clade</taxon>
        <taxon>Fabeae</taxon>
        <taxon>Lathyrus</taxon>
    </lineage>
</organism>
<comment type="caution">
    <text evidence="1">The sequence shown here is derived from an EMBL/GenBank/DDBJ whole genome shotgun (WGS) entry which is preliminary data.</text>
</comment>
<dbReference type="Proteomes" id="UP001058974">
    <property type="component" value="Chromosome 5"/>
</dbReference>
<evidence type="ECO:0000313" key="1">
    <source>
        <dbReference type="EMBL" id="KAI5411007.1"/>
    </source>
</evidence>
<sequence length="82" mass="8897">MKSTSGYCLTLGSGIFSWSSKKQEMVAQSIAEVEFVAATAAKDGTVTLVYCKTEEQIADVFTKLLPAIKFEDMRSKFGVCSS</sequence>